<accession>A0A0J9VDM0</accession>
<evidence type="ECO:0000256" key="1">
    <source>
        <dbReference type="ARBA" id="ARBA00004141"/>
    </source>
</evidence>
<dbReference type="VEuPathDB" id="FungiDB:FOXG_10061"/>
<dbReference type="GeneID" id="28951568"/>
<dbReference type="AlphaFoldDB" id="A0A0J9VDM0"/>
<dbReference type="Proteomes" id="UP000009097">
    <property type="component" value="Unassembled WGS sequence"/>
</dbReference>
<evidence type="ECO:0000256" key="6">
    <source>
        <dbReference type="ARBA" id="ARBA00022989"/>
    </source>
</evidence>
<dbReference type="InterPro" id="IPR004835">
    <property type="entry name" value="Chitin_synth"/>
</dbReference>
<evidence type="ECO:0000256" key="3">
    <source>
        <dbReference type="ARBA" id="ARBA00022676"/>
    </source>
</evidence>
<evidence type="ECO:0000256" key="5">
    <source>
        <dbReference type="ARBA" id="ARBA00022692"/>
    </source>
</evidence>
<dbReference type="GO" id="GO:0030428">
    <property type="term" value="C:cell septum"/>
    <property type="evidence" value="ECO:0007669"/>
    <property type="project" value="TreeGrafter"/>
</dbReference>
<dbReference type="InterPro" id="IPR029044">
    <property type="entry name" value="Nucleotide-diphossugar_trans"/>
</dbReference>
<feature type="transmembrane region" description="Helical" evidence="9">
    <location>
        <begin position="197"/>
        <end position="216"/>
    </location>
</feature>
<comment type="catalytic activity">
    <reaction evidence="8">
        <text>[(1-&gt;4)-N-acetyl-beta-D-glucosaminyl](n) + UDP-N-acetyl-alpha-D-glucosamine = [(1-&gt;4)-N-acetyl-beta-D-glucosaminyl](n+1) + UDP + H(+)</text>
        <dbReference type="Rhea" id="RHEA:16637"/>
        <dbReference type="Rhea" id="RHEA-COMP:9593"/>
        <dbReference type="Rhea" id="RHEA-COMP:9595"/>
        <dbReference type="ChEBI" id="CHEBI:15378"/>
        <dbReference type="ChEBI" id="CHEBI:17029"/>
        <dbReference type="ChEBI" id="CHEBI:57705"/>
        <dbReference type="ChEBI" id="CHEBI:58223"/>
        <dbReference type="EC" id="2.4.1.16"/>
    </reaction>
    <physiologicalReaction direction="left-to-right" evidence="8">
        <dbReference type="Rhea" id="RHEA:16638"/>
    </physiologicalReaction>
</comment>
<keyword evidence="7 9" id="KW-0472">Membrane</keyword>
<proteinExistence type="predicted"/>
<dbReference type="KEGG" id="fox:FOXG_10061"/>
<dbReference type="GO" id="GO:0016020">
    <property type="term" value="C:membrane"/>
    <property type="evidence" value="ECO:0007669"/>
    <property type="project" value="UniProtKB-SubCell"/>
</dbReference>
<dbReference type="Pfam" id="PF03142">
    <property type="entry name" value="Chitin_synth_2"/>
    <property type="match status" value="1"/>
</dbReference>
<protein>
    <recommendedName>
        <fullName evidence="2">chitin synthase</fullName>
        <ecNumber evidence="2">2.4.1.16</ecNumber>
    </recommendedName>
</protein>
<dbReference type="GO" id="GO:0071944">
    <property type="term" value="C:cell periphery"/>
    <property type="evidence" value="ECO:0007669"/>
    <property type="project" value="TreeGrafter"/>
</dbReference>
<evidence type="ECO:0000256" key="9">
    <source>
        <dbReference type="SAM" id="Phobius"/>
    </source>
</evidence>
<dbReference type="GO" id="GO:0004100">
    <property type="term" value="F:chitin synthase activity"/>
    <property type="evidence" value="ECO:0007669"/>
    <property type="project" value="UniProtKB-EC"/>
</dbReference>
<reference evidence="10" key="2">
    <citation type="journal article" date="2010" name="Nature">
        <title>Comparative genomics reveals mobile pathogenicity chromosomes in Fusarium.</title>
        <authorList>
            <person name="Ma L.J."/>
            <person name="van der Does H.C."/>
            <person name="Borkovich K.A."/>
            <person name="Coleman J.J."/>
            <person name="Daboussi M.J."/>
            <person name="Di Pietro A."/>
            <person name="Dufresne M."/>
            <person name="Freitag M."/>
            <person name="Grabherr M."/>
            <person name="Henrissat B."/>
            <person name="Houterman P.M."/>
            <person name="Kang S."/>
            <person name="Shim W.B."/>
            <person name="Woloshuk C."/>
            <person name="Xie X."/>
            <person name="Xu J.R."/>
            <person name="Antoniw J."/>
            <person name="Baker S.E."/>
            <person name="Bluhm B.H."/>
            <person name="Breakspear A."/>
            <person name="Brown D.W."/>
            <person name="Butchko R.A."/>
            <person name="Chapman S."/>
            <person name="Coulson R."/>
            <person name="Coutinho P.M."/>
            <person name="Danchin E.G."/>
            <person name="Diener A."/>
            <person name="Gale L.R."/>
            <person name="Gardiner D.M."/>
            <person name="Goff S."/>
            <person name="Hammond-Kosack K.E."/>
            <person name="Hilburn K."/>
            <person name="Hua-Van A."/>
            <person name="Jonkers W."/>
            <person name="Kazan K."/>
            <person name="Kodira C.D."/>
            <person name="Koehrsen M."/>
            <person name="Kumar L."/>
            <person name="Lee Y.H."/>
            <person name="Li L."/>
            <person name="Manners J.M."/>
            <person name="Miranda-Saavedra D."/>
            <person name="Mukherjee M."/>
            <person name="Park G."/>
            <person name="Park J."/>
            <person name="Park S.Y."/>
            <person name="Proctor R.H."/>
            <person name="Regev A."/>
            <person name="Ruiz-Roldan M.C."/>
            <person name="Sain D."/>
            <person name="Sakthikumar S."/>
            <person name="Sykes S."/>
            <person name="Schwartz D.C."/>
            <person name="Turgeon B.G."/>
            <person name="Wapinski I."/>
            <person name="Yoder O."/>
            <person name="Young S."/>
            <person name="Zeng Q."/>
            <person name="Zhou S."/>
            <person name="Galagan J."/>
            <person name="Cuomo C.A."/>
            <person name="Kistler H.C."/>
            <person name="Rep M."/>
        </authorList>
    </citation>
    <scope>NUCLEOTIDE SEQUENCE [LARGE SCALE GENOMIC DNA]</scope>
    <source>
        <strain evidence="10">4287</strain>
    </source>
</reference>
<dbReference type="GO" id="GO:0006031">
    <property type="term" value="P:chitin biosynthetic process"/>
    <property type="evidence" value="ECO:0007669"/>
    <property type="project" value="TreeGrafter"/>
</dbReference>
<organism evidence="10 11">
    <name type="scientific">Fusarium oxysporum f. sp. lycopersici (strain 4287 / CBS 123668 / FGSC 9935 / NRRL 34936)</name>
    <name type="common">Fusarium vascular wilt of tomato</name>
    <dbReference type="NCBI Taxonomy" id="426428"/>
    <lineage>
        <taxon>Eukaryota</taxon>
        <taxon>Fungi</taxon>
        <taxon>Dikarya</taxon>
        <taxon>Ascomycota</taxon>
        <taxon>Pezizomycotina</taxon>
        <taxon>Sordariomycetes</taxon>
        <taxon>Hypocreomycetidae</taxon>
        <taxon>Hypocreales</taxon>
        <taxon>Nectriaceae</taxon>
        <taxon>Fusarium</taxon>
        <taxon>Fusarium oxysporum species complex</taxon>
    </lineage>
</organism>
<evidence type="ECO:0000313" key="10">
    <source>
        <dbReference type="EMBL" id="KNB09494.1"/>
    </source>
</evidence>
<dbReference type="EC" id="2.4.1.16" evidence="2"/>
<dbReference type="EMBL" id="DS231707">
    <property type="protein sequence ID" value="KNB09494.1"/>
    <property type="molecule type" value="Genomic_DNA"/>
</dbReference>
<evidence type="ECO:0000313" key="11">
    <source>
        <dbReference type="Proteomes" id="UP000009097"/>
    </source>
</evidence>
<evidence type="ECO:0000256" key="7">
    <source>
        <dbReference type="ARBA" id="ARBA00023136"/>
    </source>
</evidence>
<evidence type="ECO:0000256" key="4">
    <source>
        <dbReference type="ARBA" id="ARBA00022679"/>
    </source>
</evidence>
<gene>
    <name evidence="10" type="ORF">FOXG_10061</name>
</gene>
<comment type="subcellular location">
    <subcellularLocation>
        <location evidence="1">Membrane</location>
        <topology evidence="1">Multi-pass membrane protein</topology>
    </subcellularLocation>
</comment>
<keyword evidence="6 9" id="KW-1133">Transmembrane helix</keyword>
<evidence type="ECO:0000256" key="8">
    <source>
        <dbReference type="ARBA" id="ARBA00049510"/>
    </source>
</evidence>
<dbReference type="PANTHER" id="PTHR22914">
    <property type="entry name" value="CHITIN SYNTHASE"/>
    <property type="match status" value="1"/>
</dbReference>
<dbReference type="PANTHER" id="PTHR22914:SF41">
    <property type="entry name" value="CHITIN SYNTHASE 7"/>
    <property type="match status" value="1"/>
</dbReference>
<dbReference type="OrthoDB" id="370884at2759"/>
<dbReference type="SUPFAM" id="SSF53448">
    <property type="entry name" value="Nucleotide-diphospho-sugar transferases"/>
    <property type="match status" value="1"/>
</dbReference>
<keyword evidence="3" id="KW-0328">Glycosyltransferase</keyword>
<keyword evidence="5 9" id="KW-0812">Transmembrane</keyword>
<name>A0A0J9VDM0_FUSO4</name>
<dbReference type="RefSeq" id="XP_018247539.1">
    <property type="nucleotide sequence ID" value="XM_018389303.1"/>
</dbReference>
<evidence type="ECO:0000256" key="2">
    <source>
        <dbReference type="ARBA" id="ARBA00012543"/>
    </source>
</evidence>
<sequence length="752" mass="84682">MASLSTRPRSALYSFEAKKAYFDNEFANDTSLHASDRPPMRHMRSWQNTSFSSTAETVVGDDDHDHHHHHKKDAPLFTLNVISEQPPTPPAEPKIHQDPLFPSPTENLTPLFNLNVSPSKDSLFSTTDEESICPLESDPQKLSPTVSVSPKVVSSKFVEPAPVHANDSIETCGYPKIEDPVDPARILSQRDLRNQRVAFMGIIVFLNICMAITAFFGKKTKLIFIVILFVKSKDFLSAILSPTGMMYRAIHDKFYPPKPVSRKWILSLIPAYSESEEQIVKTIFSLRDNGVEPHKQVMVVILDGKPRDVRSHMTRMVREFQRPYVSFKWKKGVLNVLAGFMEDVPVIVIEKVKNAGKKDSLILCHDLFNFPRENSPLYTKLLRKEMWDEILPELTKGEDFKGFDMVFCTDADSTIYKGAVALLANALARDDKAIAACGLVLVELEPGYEWSFWNLYQQFQYTFGQYVRRRAEGFIGKVTCLPGCITMIAVRPEMAGAIRKYAEPVTGELVINHQVQYLGTDRRLTYSMLSQGDHLRTLFVPDAVSETVAPQSLFHYLSQRRRWGSNAYFNNYFYLAGEKMITITRIAASVEVIRLSLVYYRILNTALFIASCVRHVSALKLVPMLVVGQLPSLWFFCSVLLEPELRKRGHKLAIGYLINKCVSPVMSVIIFTKVATNLGSQVWGVSGVTASSGPVPPQVEITEEEAKLFDADALSAAEKGEAPLLLKNLLDDEAIAKPERCRLKDERADVDC</sequence>
<reference evidence="10" key="1">
    <citation type="submission" date="2007-04" db="EMBL/GenBank/DDBJ databases">
        <authorList>
            <consortium name="The Broad Institute Genome Sequencing Platform"/>
            <person name="Birren B."/>
            <person name="Lander E."/>
            <person name="Galagan J."/>
            <person name="Nusbaum C."/>
            <person name="Devon K."/>
            <person name="Ma L.-J."/>
            <person name="Jaffe D."/>
            <person name="Butler J."/>
            <person name="Alvarez P."/>
            <person name="Gnerre S."/>
            <person name="Grabherr M."/>
            <person name="Kleber M."/>
            <person name="Mauceli E."/>
            <person name="Brockman W."/>
            <person name="MacCallum I.A."/>
            <person name="Young S."/>
            <person name="LaButti K."/>
            <person name="DeCaprio D."/>
            <person name="Crawford M."/>
            <person name="Koehrsen M."/>
            <person name="Engels R."/>
            <person name="Montgomery P."/>
            <person name="Pearson M."/>
            <person name="Howarth C."/>
            <person name="Larson L."/>
            <person name="White J."/>
            <person name="O'Leary S."/>
            <person name="Kodira C."/>
            <person name="Zeng Q."/>
            <person name="Yandava C."/>
            <person name="Alvarado L."/>
            <person name="Kistler C."/>
            <person name="Shim W.-B."/>
            <person name="Kang S."/>
            <person name="Woloshuk C."/>
        </authorList>
    </citation>
    <scope>NUCLEOTIDE SEQUENCE</scope>
    <source>
        <strain evidence="10">4287</strain>
    </source>
</reference>
<keyword evidence="4" id="KW-0808">Transferase</keyword>